<keyword evidence="7 9" id="KW-1133">Transmembrane helix</keyword>
<comment type="subcellular location">
    <subcellularLocation>
        <location evidence="1 9">Cell inner membrane</location>
        <topology evidence="1 9">Single-pass membrane protein</topology>
    </subcellularLocation>
</comment>
<keyword evidence="10" id="KW-0175">Coiled coil</keyword>
<feature type="domain" description="AprE-like beta-barrel" evidence="12">
    <location>
        <begin position="329"/>
        <end position="415"/>
    </location>
</feature>
<organism evidence="13 14">
    <name type="scientific">Marinibaculum pumilum</name>
    <dbReference type="NCBI Taxonomy" id="1766165"/>
    <lineage>
        <taxon>Bacteria</taxon>
        <taxon>Pseudomonadati</taxon>
        <taxon>Pseudomonadota</taxon>
        <taxon>Alphaproteobacteria</taxon>
        <taxon>Rhodospirillales</taxon>
        <taxon>Rhodospirillaceae</taxon>
        <taxon>Marinibaculum</taxon>
    </lineage>
</organism>
<feature type="transmembrane region" description="Helical" evidence="9">
    <location>
        <begin position="29"/>
        <end position="47"/>
    </location>
</feature>
<dbReference type="InterPro" id="IPR058982">
    <property type="entry name" value="Beta-barrel_AprE"/>
</dbReference>
<dbReference type="PANTHER" id="PTHR30386">
    <property type="entry name" value="MEMBRANE FUSION SUBUNIT OF EMRAB-TOLC MULTIDRUG EFFLUX PUMP"/>
    <property type="match status" value="1"/>
</dbReference>
<dbReference type="Pfam" id="PF26002">
    <property type="entry name" value="Beta-barrel_AprE"/>
    <property type="match status" value="1"/>
</dbReference>
<dbReference type="Gene3D" id="2.40.30.170">
    <property type="match status" value="1"/>
</dbReference>
<evidence type="ECO:0000256" key="9">
    <source>
        <dbReference type="RuleBase" id="RU365093"/>
    </source>
</evidence>
<protein>
    <recommendedName>
        <fullName evidence="9">Membrane fusion protein (MFP) family protein</fullName>
    </recommendedName>
</protein>
<dbReference type="PANTHER" id="PTHR30386:SF26">
    <property type="entry name" value="TRANSPORT PROTEIN COMB"/>
    <property type="match status" value="1"/>
</dbReference>
<evidence type="ECO:0000313" key="13">
    <source>
        <dbReference type="EMBL" id="MFC3230173.1"/>
    </source>
</evidence>
<accession>A0ABV7L725</accession>
<name>A0ABV7L725_9PROT</name>
<dbReference type="InterPro" id="IPR058781">
    <property type="entry name" value="HH_AprE-like"/>
</dbReference>
<evidence type="ECO:0000256" key="6">
    <source>
        <dbReference type="ARBA" id="ARBA00022692"/>
    </source>
</evidence>
<evidence type="ECO:0000256" key="8">
    <source>
        <dbReference type="ARBA" id="ARBA00023136"/>
    </source>
</evidence>
<sequence>MSGLEEIPQAETPGATVDVGEKVGRGTTIFLALAAGLVVLAAAWATLGTLEIVSTAIGEVVPGSSVKTVQHLEGGIVREILVQERQVVKAGEPLVRLDSTRSESDVDELQARLRALRIDIARLEAEIAARPQIDFPDDLVAAVPAQLEAAEALMETRRKRLGAELEAQSQAVIQREQEIREVKARIETNRALRGHLQEQVRISKQLLDRDITNRMTHLNLVKDLTSLEGGLREDQALLVRTEAALEEARNREAEVAERFAEEARRELGERRREFEELSQRLRKFADAKERSEIRSPVDGIVKSLAVKTVGGVVQPGDVMAEIVPVDDSLVVDARLPVEDIGFVHAGQPVQLSLTASDSQQFGTIAGEVVGVAPDALLTEQGAPYYLVRIRPEAESFGAGRIAYRLYPGMRLVCNILIGERTVAGYILDPLLRTTTTAMRER</sequence>
<gene>
    <name evidence="13" type="ORF">ACFOGJ_23185</name>
</gene>
<keyword evidence="14" id="KW-1185">Reference proteome</keyword>
<dbReference type="Proteomes" id="UP001595528">
    <property type="component" value="Unassembled WGS sequence"/>
</dbReference>
<proteinExistence type="inferred from homology"/>
<evidence type="ECO:0000256" key="7">
    <source>
        <dbReference type="ARBA" id="ARBA00022989"/>
    </source>
</evidence>
<keyword evidence="3 9" id="KW-0813">Transport</keyword>
<evidence type="ECO:0000259" key="12">
    <source>
        <dbReference type="Pfam" id="PF26002"/>
    </source>
</evidence>
<dbReference type="InterPro" id="IPR050739">
    <property type="entry name" value="MFP"/>
</dbReference>
<keyword evidence="5 9" id="KW-0997">Cell inner membrane</keyword>
<evidence type="ECO:0000256" key="10">
    <source>
        <dbReference type="SAM" id="Coils"/>
    </source>
</evidence>
<evidence type="ECO:0000256" key="3">
    <source>
        <dbReference type="ARBA" id="ARBA00022448"/>
    </source>
</evidence>
<keyword evidence="6 9" id="KW-0812">Transmembrane</keyword>
<keyword evidence="4 9" id="KW-1003">Cell membrane</keyword>
<evidence type="ECO:0000259" key="11">
    <source>
        <dbReference type="Pfam" id="PF25994"/>
    </source>
</evidence>
<evidence type="ECO:0000256" key="2">
    <source>
        <dbReference type="ARBA" id="ARBA00009477"/>
    </source>
</evidence>
<feature type="domain" description="AprE-like long alpha-helical hairpin" evidence="11">
    <location>
        <begin position="103"/>
        <end position="286"/>
    </location>
</feature>
<dbReference type="SUPFAM" id="SSF111369">
    <property type="entry name" value="HlyD-like secretion proteins"/>
    <property type="match status" value="1"/>
</dbReference>
<dbReference type="Gene3D" id="2.40.50.100">
    <property type="match status" value="2"/>
</dbReference>
<feature type="coiled-coil region" evidence="10">
    <location>
        <begin position="231"/>
        <end position="280"/>
    </location>
</feature>
<dbReference type="InterPro" id="IPR010129">
    <property type="entry name" value="T1SS_HlyD"/>
</dbReference>
<dbReference type="NCBIfam" id="TIGR01843">
    <property type="entry name" value="type_I_hlyD"/>
    <property type="match status" value="1"/>
</dbReference>
<dbReference type="PRINTS" id="PR01490">
    <property type="entry name" value="RTXTOXIND"/>
</dbReference>
<reference evidence="14" key="1">
    <citation type="journal article" date="2019" name="Int. J. Syst. Evol. Microbiol.">
        <title>The Global Catalogue of Microorganisms (GCM) 10K type strain sequencing project: providing services to taxonomists for standard genome sequencing and annotation.</title>
        <authorList>
            <consortium name="The Broad Institute Genomics Platform"/>
            <consortium name="The Broad Institute Genome Sequencing Center for Infectious Disease"/>
            <person name="Wu L."/>
            <person name="Ma J."/>
        </authorList>
    </citation>
    <scope>NUCLEOTIDE SEQUENCE [LARGE SCALE GENOMIC DNA]</scope>
    <source>
        <strain evidence="14">KCTC 42964</strain>
    </source>
</reference>
<evidence type="ECO:0000256" key="4">
    <source>
        <dbReference type="ARBA" id="ARBA00022475"/>
    </source>
</evidence>
<dbReference type="Pfam" id="PF25994">
    <property type="entry name" value="HH_AprE"/>
    <property type="match status" value="1"/>
</dbReference>
<evidence type="ECO:0000313" key="14">
    <source>
        <dbReference type="Proteomes" id="UP001595528"/>
    </source>
</evidence>
<comment type="caution">
    <text evidence="13">The sequence shown here is derived from an EMBL/GenBank/DDBJ whole genome shotgun (WGS) entry which is preliminary data.</text>
</comment>
<dbReference type="RefSeq" id="WP_379905089.1">
    <property type="nucleotide sequence ID" value="NZ_JBHRTR010000036.1"/>
</dbReference>
<dbReference type="EMBL" id="JBHRTR010000036">
    <property type="protein sequence ID" value="MFC3230173.1"/>
    <property type="molecule type" value="Genomic_DNA"/>
</dbReference>
<comment type="similarity">
    <text evidence="2 9">Belongs to the membrane fusion protein (MFP) (TC 8.A.1) family.</text>
</comment>
<keyword evidence="8 9" id="KW-0472">Membrane</keyword>
<feature type="coiled-coil region" evidence="10">
    <location>
        <begin position="99"/>
        <end position="126"/>
    </location>
</feature>
<evidence type="ECO:0000256" key="1">
    <source>
        <dbReference type="ARBA" id="ARBA00004377"/>
    </source>
</evidence>
<evidence type="ECO:0000256" key="5">
    <source>
        <dbReference type="ARBA" id="ARBA00022519"/>
    </source>
</evidence>